<evidence type="ECO:0000256" key="1">
    <source>
        <dbReference type="ARBA" id="ARBA00007587"/>
    </source>
</evidence>
<evidence type="ECO:0000313" key="14">
    <source>
        <dbReference type="EMBL" id="EKP93768.1"/>
    </source>
</evidence>
<feature type="binding site" evidence="8">
    <location>
        <position position="143"/>
    </location>
    <ligand>
        <name>Zn(2+)</name>
        <dbReference type="ChEBI" id="CHEBI:29105"/>
    </ligand>
</feature>
<feature type="binding site" evidence="10">
    <location>
        <position position="177"/>
    </location>
    <ligand>
        <name>substrate</name>
    </ligand>
</feature>
<dbReference type="HAMAP" id="MF_00124">
    <property type="entry name" value="Thymidine_kinase"/>
    <property type="match status" value="1"/>
</dbReference>
<dbReference type="EMBL" id="AENY02000004">
    <property type="protein sequence ID" value="EKP93768.1"/>
    <property type="molecule type" value="Genomic_DNA"/>
</dbReference>
<keyword evidence="4 8" id="KW-0808">Transferase</keyword>
<evidence type="ECO:0000256" key="7">
    <source>
        <dbReference type="ARBA" id="ARBA00022840"/>
    </source>
</evidence>
<feature type="binding site" evidence="8">
    <location>
        <begin position="86"/>
        <end position="89"/>
    </location>
    <ligand>
        <name>ATP</name>
        <dbReference type="ChEBI" id="CHEBI:30616"/>
    </ligand>
</feature>
<dbReference type="PANTHER" id="PTHR11441">
    <property type="entry name" value="THYMIDINE KINASE"/>
    <property type="match status" value="1"/>
</dbReference>
<comment type="catalytic activity">
    <reaction evidence="8 11">
        <text>thymidine + ATP = dTMP + ADP + H(+)</text>
        <dbReference type="Rhea" id="RHEA:19129"/>
        <dbReference type="ChEBI" id="CHEBI:15378"/>
        <dbReference type="ChEBI" id="CHEBI:17748"/>
        <dbReference type="ChEBI" id="CHEBI:30616"/>
        <dbReference type="ChEBI" id="CHEBI:63528"/>
        <dbReference type="ChEBI" id="CHEBI:456216"/>
        <dbReference type="EC" id="2.7.1.21"/>
    </reaction>
</comment>
<dbReference type="Gene3D" id="3.30.60.20">
    <property type="match status" value="1"/>
</dbReference>
<evidence type="ECO:0000256" key="9">
    <source>
        <dbReference type="PIRSR" id="PIRSR035805-1"/>
    </source>
</evidence>
<feature type="binding site" evidence="8">
    <location>
        <position position="184"/>
    </location>
    <ligand>
        <name>Zn(2+)</name>
        <dbReference type="ChEBI" id="CHEBI:29105"/>
    </ligand>
</feature>
<dbReference type="GO" id="GO:0071897">
    <property type="term" value="P:DNA biosynthetic process"/>
    <property type="evidence" value="ECO:0007669"/>
    <property type="project" value="UniProtKB-KW"/>
</dbReference>
<keyword evidence="8" id="KW-0479">Metal-binding</keyword>
<dbReference type="EC" id="2.7.1.21" evidence="2 8"/>
<dbReference type="GO" id="GO:0046104">
    <property type="term" value="P:thymidine metabolic process"/>
    <property type="evidence" value="ECO:0007669"/>
    <property type="project" value="TreeGrafter"/>
</dbReference>
<evidence type="ECO:0000256" key="13">
    <source>
        <dbReference type="SAM" id="MobiDB-lite"/>
    </source>
</evidence>
<dbReference type="RefSeq" id="WP_006904714.1">
    <property type="nucleotide sequence ID" value="NZ_JH976536.1"/>
</dbReference>
<evidence type="ECO:0000256" key="5">
    <source>
        <dbReference type="ARBA" id="ARBA00022741"/>
    </source>
</evidence>
<evidence type="ECO:0000256" key="6">
    <source>
        <dbReference type="ARBA" id="ARBA00022777"/>
    </source>
</evidence>
<reference evidence="14" key="2">
    <citation type="submission" date="2012-10" db="EMBL/GenBank/DDBJ databases">
        <title>Improved high-quality draft of Thermaerobacter subterraneus C21, DSM 13965.</title>
        <authorList>
            <consortium name="DOE Joint Genome Institute"/>
            <person name="Eisen J."/>
            <person name="Huntemann M."/>
            <person name="Wei C.-L."/>
            <person name="Han J."/>
            <person name="Detter J.C."/>
            <person name="Han C."/>
            <person name="Tapia R."/>
            <person name="Chen A."/>
            <person name="Kyrpides N."/>
            <person name="Mavromatis K."/>
            <person name="Markowitz V."/>
            <person name="Szeto E."/>
            <person name="Ivanova N."/>
            <person name="Mikhailova N."/>
            <person name="Ovchinnikova G."/>
            <person name="Pagani I."/>
            <person name="Pati A."/>
            <person name="Goodwin L."/>
            <person name="Nordberg H.P."/>
            <person name="Cantor M.N."/>
            <person name="Hua S.X."/>
            <person name="Woyke T."/>
            <person name="Eisen J."/>
            <person name="Klenk H.-P."/>
        </authorList>
    </citation>
    <scope>NUCLEOTIDE SEQUENCE [LARGE SCALE GENOMIC DNA]</scope>
    <source>
        <strain evidence="14">DSM 13965</strain>
    </source>
</reference>
<dbReference type="GO" id="GO:0008270">
    <property type="term" value="F:zinc ion binding"/>
    <property type="evidence" value="ECO:0007669"/>
    <property type="project" value="UniProtKB-UniRule"/>
</dbReference>
<evidence type="ECO:0000256" key="12">
    <source>
        <dbReference type="RuleBase" id="RU004165"/>
    </source>
</evidence>
<dbReference type="GO" id="GO:0005524">
    <property type="term" value="F:ATP binding"/>
    <property type="evidence" value="ECO:0007669"/>
    <property type="project" value="UniProtKB-UniRule"/>
</dbReference>
<dbReference type="Pfam" id="PF00265">
    <property type="entry name" value="TK"/>
    <property type="match status" value="1"/>
</dbReference>
<dbReference type="PANTHER" id="PTHR11441:SF0">
    <property type="entry name" value="THYMIDINE KINASE, CYTOSOLIC"/>
    <property type="match status" value="1"/>
</dbReference>
<feature type="binding site" evidence="8">
    <location>
        <position position="146"/>
    </location>
    <ligand>
        <name>Zn(2+)</name>
        <dbReference type="ChEBI" id="CHEBI:29105"/>
    </ligand>
</feature>
<keyword evidence="8" id="KW-0963">Cytoplasm</keyword>
<gene>
    <name evidence="8" type="primary">tdk</name>
    <name evidence="14" type="ORF">ThesuDRAFT_00012</name>
</gene>
<keyword evidence="5 8" id="KW-0547">Nucleotide-binding</keyword>
<organism evidence="14 15">
    <name type="scientific">Thermaerobacter subterraneus DSM 13965</name>
    <dbReference type="NCBI Taxonomy" id="867903"/>
    <lineage>
        <taxon>Bacteria</taxon>
        <taxon>Bacillati</taxon>
        <taxon>Bacillota</taxon>
        <taxon>Clostridia</taxon>
        <taxon>Eubacteriales</taxon>
        <taxon>Clostridiales Family XVII. Incertae Sedis</taxon>
        <taxon>Thermaerobacter</taxon>
    </lineage>
</organism>
<dbReference type="SUPFAM" id="SSF57716">
    <property type="entry name" value="Glucocorticoid receptor-like (DNA-binding domain)"/>
    <property type="match status" value="1"/>
</dbReference>
<feature type="binding site" evidence="8">
    <location>
        <position position="181"/>
    </location>
    <ligand>
        <name>Zn(2+)</name>
        <dbReference type="ChEBI" id="CHEBI:29105"/>
    </ligand>
</feature>
<feature type="binding site" evidence="8">
    <location>
        <begin position="10"/>
        <end position="17"/>
    </location>
    <ligand>
        <name>ATP</name>
        <dbReference type="ChEBI" id="CHEBI:30616"/>
    </ligand>
</feature>
<evidence type="ECO:0000256" key="3">
    <source>
        <dbReference type="ARBA" id="ARBA00022634"/>
    </source>
</evidence>
<feature type="compositionally biased region" description="Low complexity" evidence="13">
    <location>
        <begin position="190"/>
        <end position="200"/>
    </location>
</feature>
<comment type="similarity">
    <text evidence="1 8 12">Belongs to the thymidine kinase family.</text>
</comment>
<dbReference type="HOGENOM" id="CLU_064400_3_0_9"/>
<keyword evidence="8" id="KW-0862">Zinc</keyword>
<feature type="region of interest" description="Disordered" evidence="13">
    <location>
        <begin position="180"/>
        <end position="216"/>
    </location>
</feature>
<name>K6PYF2_9FIRM</name>
<dbReference type="OrthoDB" id="9781579at2"/>
<comment type="subunit">
    <text evidence="8">Homotetramer.</text>
</comment>
<dbReference type="STRING" id="867903.ThesuDRAFT_00012"/>
<dbReference type="InterPro" id="IPR020633">
    <property type="entry name" value="Thymidine_kinase_CS"/>
</dbReference>
<reference evidence="14" key="1">
    <citation type="submission" date="2010-10" db="EMBL/GenBank/DDBJ databases">
        <authorList>
            <consortium name="US DOE Joint Genome Institute (JGI-PGF)"/>
            <person name="Lucas S."/>
            <person name="Copeland A."/>
            <person name="Lapidus A."/>
            <person name="Bruce D."/>
            <person name="Goodwin L."/>
            <person name="Pitluck S."/>
            <person name="Kyrpides N."/>
            <person name="Mavromatis K."/>
            <person name="Detter J.C."/>
            <person name="Han C."/>
            <person name="Land M."/>
            <person name="Hauser L."/>
            <person name="Markowitz V."/>
            <person name="Cheng J.-F."/>
            <person name="Hugenholtz P."/>
            <person name="Woyke T."/>
            <person name="Wu D."/>
            <person name="Pukall R."/>
            <person name="Wahrenburg C."/>
            <person name="Brambilla E."/>
            <person name="Klenk H.-P."/>
            <person name="Eisen J.A."/>
        </authorList>
    </citation>
    <scope>NUCLEOTIDE SEQUENCE [LARGE SCALE GENOMIC DNA]</scope>
    <source>
        <strain evidence="14">DSM 13965</strain>
    </source>
</reference>
<keyword evidence="3 8" id="KW-0237">DNA synthesis</keyword>
<dbReference type="eggNOG" id="COG1435">
    <property type="taxonomic scope" value="Bacteria"/>
</dbReference>
<dbReference type="AlphaFoldDB" id="K6PYF2"/>
<proteinExistence type="inferred from homology"/>
<dbReference type="InterPro" id="IPR001267">
    <property type="entry name" value="Thymidine_kinase"/>
</dbReference>
<keyword evidence="7 8" id="KW-0067">ATP-binding</keyword>
<evidence type="ECO:0000256" key="4">
    <source>
        <dbReference type="ARBA" id="ARBA00022679"/>
    </source>
</evidence>
<dbReference type="InterPro" id="IPR027417">
    <property type="entry name" value="P-loop_NTPase"/>
</dbReference>
<dbReference type="GO" id="GO:0004797">
    <property type="term" value="F:thymidine kinase activity"/>
    <property type="evidence" value="ECO:0007669"/>
    <property type="project" value="UniProtKB-UniRule"/>
</dbReference>
<evidence type="ECO:0000313" key="15">
    <source>
        <dbReference type="Proteomes" id="UP000005710"/>
    </source>
</evidence>
<dbReference type="NCBIfam" id="NF003296">
    <property type="entry name" value="PRK04296.1-1"/>
    <property type="match status" value="1"/>
</dbReference>
<feature type="binding site" evidence="10">
    <location>
        <begin position="169"/>
        <end position="172"/>
    </location>
    <ligand>
        <name>substrate</name>
    </ligand>
</feature>
<evidence type="ECO:0000256" key="2">
    <source>
        <dbReference type="ARBA" id="ARBA00012118"/>
    </source>
</evidence>
<dbReference type="PROSITE" id="PS00603">
    <property type="entry name" value="TK_CELLULAR_TYPE"/>
    <property type="match status" value="1"/>
</dbReference>
<comment type="caution">
    <text evidence="14">The sequence shown here is derived from an EMBL/GenBank/DDBJ whole genome shotgun (WGS) entry which is preliminary data.</text>
</comment>
<evidence type="ECO:0000256" key="10">
    <source>
        <dbReference type="PIRSR" id="PIRSR035805-2"/>
    </source>
</evidence>
<keyword evidence="6 8" id="KW-0418">Kinase</keyword>
<protein>
    <recommendedName>
        <fullName evidence="2 8">Thymidine kinase</fullName>
        <ecNumber evidence="2 8">2.7.1.21</ecNumber>
    </recommendedName>
</protein>
<dbReference type="Proteomes" id="UP000005710">
    <property type="component" value="Unassembled WGS sequence"/>
</dbReference>
<dbReference type="PIRSF" id="PIRSF035805">
    <property type="entry name" value="TK_cell"/>
    <property type="match status" value="1"/>
</dbReference>
<comment type="subcellular location">
    <subcellularLocation>
        <location evidence="8">Cytoplasm</location>
    </subcellularLocation>
</comment>
<evidence type="ECO:0000256" key="8">
    <source>
        <dbReference type="HAMAP-Rule" id="MF_00124"/>
    </source>
</evidence>
<feature type="active site" description="Proton acceptor" evidence="8 9">
    <location>
        <position position="87"/>
    </location>
</feature>
<dbReference type="Gene3D" id="3.40.50.300">
    <property type="entry name" value="P-loop containing nucleotide triphosphate hydrolases"/>
    <property type="match status" value="1"/>
</dbReference>
<accession>K6PYF2</accession>
<sequence>MAGYLEVITGGMFSGKTEELLRRVQRARIARRRVLLCKPDLDHRYRRDAVASHDGRDLEAVVVPAGRPEEIPVLAARSAAEVVGIDEAQFFAPPIVQAVLDMVAAGLRVIVSGLDMDFARRPFGPMPELMALADEVLKLKAICVVCGEPATFTQRLIGGRPAAPDDPVILIGGHESYEPRCRRHHQLGEPQAAAGRQAAPARDRGPADDAGGLRSP</sequence>
<dbReference type="GO" id="GO:0005829">
    <property type="term" value="C:cytosol"/>
    <property type="evidence" value="ECO:0007669"/>
    <property type="project" value="TreeGrafter"/>
</dbReference>
<keyword evidence="15" id="KW-1185">Reference proteome</keyword>
<dbReference type="SUPFAM" id="SSF52540">
    <property type="entry name" value="P-loop containing nucleoside triphosphate hydrolases"/>
    <property type="match status" value="1"/>
</dbReference>
<evidence type="ECO:0000256" key="11">
    <source>
        <dbReference type="RuleBase" id="RU000544"/>
    </source>
</evidence>